<reference evidence="1 2" key="1">
    <citation type="journal article" date="2018" name="Genome Biol. Evol.">
        <title>Complete Genome Sequence of Streptococcus ruminantium sp. nov. GUT-187T (=DSM 104980T =JCM 31869T), the Type Strain of S. ruminantium, and Comparison with Genome Sequences of Streptococcus suis Strains.</title>
        <authorList>
            <person name="Tohya M."/>
            <person name="Sekizaki T."/>
            <person name="Miyoshi-Akiyama T."/>
        </authorList>
    </citation>
    <scope>NUCLEOTIDE SEQUENCE [LARGE SCALE GENOMIC DNA]</scope>
    <source>
        <strain evidence="1 2">GUT187T</strain>
    </source>
</reference>
<dbReference type="Pfam" id="PF05402">
    <property type="entry name" value="PqqD"/>
    <property type="match status" value="1"/>
</dbReference>
<name>A0A2Z5TRC5_9STRE</name>
<gene>
    <name evidence="1" type="ORF">SR187_9735</name>
</gene>
<dbReference type="GeneID" id="52230435"/>
<accession>A0A2Z5TRC5</accession>
<evidence type="ECO:0000313" key="1">
    <source>
        <dbReference type="EMBL" id="BBA93547.1"/>
    </source>
</evidence>
<evidence type="ECO:0000313" key="2">
    <source>
        <dbReference type="Proteomes" id="UP000269331"/>
    </source>
</evidence>
<sequence>MKLKEGILLHHDRDDEYIGITMGDLAETFNGMIRYNATTHFILEKLQSDISKEELVGILCKEYTVSPQEAAEDLGKLLQELDEIGLLENYSN</sequence>
<organism evidence="1 2">
    <name type="scientific">Streptococcus ruminantium</name>
    <dbReference type="NCBI Taxonomy" id="1917441"/>
    <lineage>
        <taxon>Bacteria</taxon>
        <taxon>Bacillati</taxon>
        <taxon>Bacillota</taxon>
        <taxon>Bacilli</taxon>
        <taxon>Lactobacillales</taxon>
        <taxon>Streptococcaceae</taxon>
        <taxon>Streptococcus</taxon>
    </lineage>
</organism>
<dbReference type="OrthoDB" id="1752996at2"/>
<proteinExistence type="predicted"/>
<dbReference type="EMBL" id="AP018400">
    <property type="protein sequence ID" value="BBA93547.1"/>
    <property type="molecule type" value="Genomic_DNA"/>
</dbReference>
<dbReference type="KEGG" id="srq:SR187_9735"/>
<dbReference type="InterPro" id="IPR041881">
    <property type="entry name" value="PqqD_sf"/>
</dbReference>
<dbReference type="RefSeq" id="WP_120172394.1">
    <property type="nucleotide sequence ID" value="NZ_AP018400.1"/>
</dbReference>
<dbReference type="InterPro" id="IPR008792">
    <property type="entry name" value="PQQD"/>
</dbReference>
<protein>
    <submittedName>
        <fullName evidence="1">PqqD family protein</fullName>
    </submittedName>
</protein>
<dbReference type="Gene3D" id="1.10.10.1150">
    <property type="entry name" value="Coenzyme PQQ synthesis protein D (PqqD)"/>
    <property type="match status" value="1"/>
</dbReference>
<dbReference type="Proteomes" id="UP000269331">
    <property type="component" value="Chromosome"/>
</dbReference>
<dbReference type="AlphaFoldDB" id="A0A2Z5TRC5"/>